<dbReference type="Proteomes" id="UP000199045">
    <property type="component" value="Unassembled WGS sequence"/>
</dbReference>
<dbReference type="AlphaFoldDB" id="A0A1G7MA94"/>
<evidence type="ECO:0000313" key="2">
    <source>
        <dbReference type="Proteomes" id="UP000199045"/>
    </source>
</evidence>
<gene>
    <name evidence="1" type="ORF">SAMN04488121_102343</name>
</gene>
<evidence type="ECO:0000313" key="1">
    <source>
        <dbReference type="EMBL" id="SDF58524.1"/>
    </source>
</evidence>
<organism evidence="1 2">
    <name type="scientific">Chitinophaga filiformis</name>
    <name type="common">Myxococcus filiformis</name>
    <name type="synonym">Flexibacter filiformis</name>
    <dbReference type="NCBI Taxonomy" id="104663"/>
    <lineage>
        <taxon>Bacteria</taxon>
        <taxon>Pseudomonadati</taxon>
        <taxon>Bacteroidota</taxon>
        <taxon>Chitinophagia</taxon>
        <taxon>Chitinophagales</taxon>
        <taxon>Chitinophagaceae</taxon>
        <taxon>Chitinophaga</taxon>
    </lineage>
</organism>
<reference evidence="1 2" key="1">
    <citation type="submission" date="2016-10" db="EMBL/GenBank/DDBJ databases">
        <authorList>
            <person name="de Groot N.N."/>
        </authorList>
    </citation>
    <scope>NUCLEOTIDE SEQUENCE [LARGE SCALE GENOMIC DNA]</scope>
    <source>
        <strain evidence="1 2">DSM 527</strain>
    </source>
</reference>
<name>A0A1G7MA94_CHIFI</name>
<sequence length="80" mass="9350">MPLNFTTLTLRDAIEQELLTSLATDFDMLEDGADSKRKNKIINRLKKEWRLQDTGAILFKRIIAVSLGNISAQHYRRRCW</sequence>
<accession>A0A1G7MA94</accession>
<protein>
    <submittedName>
        <fullName evidence="1">Uncharacterized protein</fullName>
    </submittedName>
</protein>
<proteinExistence type="predicted"/>
<dbReference type="EMBL" id="FNBN01000002">
    <property type="protein sequence ID" value="SDF58524.1"/>
    <property type="molecule type" value="Genomic_DNA"/>
</dbReference>